<keyword evidence="1" id="KW-1133">Transmembrane helix</keyword>
<keyword evidence="1" id="KW-0812">Transmembrane</keyword>
<gene>
    <name evidence="2" type="primary">171</name>
    <name evidence="2" type="ORF">SEA_QUI_171</name>
</gene>
<name>A0A5B8WHY2_9CAUD</name>
<evidence type="ECO:0000256" key="1">
    <source>
        <dbReference type="SAM" id="Phobius"/>
    </source>
</evidence>
<sequence length="119" mass="13816">MSRKDIQSARLVFWTIWTVSITMPISVTLHILIGTLWVYPVVSMVSTVIGFNYCEWLIKRRQWRADNTIVLCHCGHEQIEHKDDKNCLHAGLGGHGGILKRDCVCVWYAPRFWRMSGRT</sequence>
<organism evidence="2 3">
    <name type="scientific">Arthrobacter phage Qui</name>
    <dbReference type="NCBI Taxonomy" id="2603260"/>
    <lineage>
        <taxon>Viruses</taxon>
        <taxon>Duplodnaviria</taxon>
        <taxon>Heunggongvirae</taxon>
        <taxon>Uroviricota</taxon>
        <taxon>Caudoviricetes</taxon>
        <taxon>Quivirus</taxon>
        <taxon>Quivirus qui</taxon>
    </lineage>
</organism>
<feature type="transmembrane region" description="Helical" evidence="1">
    <location>
        <begin position="12"/>
        <end position="31"/>
    </location>
</feature>
<accession>A0A5B8WHY2</accession>
<evidence type="ECO:0000313" key="3">
    <source>
        <dbReference type="Proteomes" id="UP000321915"/>
    </source>
</evidence>
<protein>
    <submittedName>
        <fullName evidence="2">Membrane protein</fullName>
    </submittedName>
</protein>
<dbReference type="Proteomes" id="UP000321915">
    <property type="component" value="Segment"/>
</dbReference>
<proteinExistence type="predicted"/>
<keyword evidence="3" id="KW-1185">Reference proteome</keyword>
<feature type="transmembrane region" description="Helical" evidence="1">
    <location>
        <begin position="37"/>
        <end position="54"/>
    </location>
</feature>
<dbReference type="GeneID" id="77936531"/>
<evidence type="ECO:0000313" key="2">
    <source>
        <dbReference type="EMBL" id="QED11659.1"/>
    </source>
</evidence>
<keyword evidence="1" id="KW-0472">Membrane</keyword>
<reference evidence="2 3" key="1">
    <citation type="submission" date="2019-07" db="EMBL/GenBank/DDBJ databases">
        <authorList>
            <person name="Abdullah A."/>
            <person name="Lima G.C."/>
            <person name="Cuneo C.K."/>
            <person name="Ennest D.C."/>
            <person name="Fritz K.J."/>
            <person name="Johnson B.T."/>
            <person name="Larson S.M."/>
            <person name="Lemunyete M.N."/>
            <person name="Murray M.B."/>
            <person name="Osmond D.E."/>
            <person name="Patras K.A."/>
            <person name="Ransibrahmanakul S."/>
            <person name="Simpson K.A."/>
            <person name="Thull B.S."/>
            <person name="Wetzel S."/>
            <person name="Bonilla J.A."/>
            <person name="Klyczek K."/>
            <person name="Garlena R.A."/>
            <person name="Russell D.A."/>
            <person name="Pope W.H."/>
            <person name="Jacobs-Sera D."/>
            <person name="Hatfull G.F."/>
        </authorList>
    </citation>
    <scope>NUCLEOTIDE SEQUENCE [LARGE SCALE GENOMIC DNA]</scope>
</reference>
<dbReference type="KEGG" id="vg:77936531"/>
<dbReference type="RefSeq" id="YP_010660537.1">
    <property type="nucleotide sequence ID" value="NC_070877.1"/>
</dbReference>
<dbReference type="EMBL" id="MN183282">
    <property type="protein sequence ID" value="QED11659.1"/>
    <property type="molecule type" value="Genomic_DNA"/>
</dbReference>